<feature type="non-terminal residue" evidence="2">
    <location>
        <position position="1"/>
    </location>
</feature>
<name>A0A6J4H904_9PROT</name>
<feature type="compositionally biased region" description="Basic residues" evidence="1">
    <location>
        <begin position="172"/>
        <end position="189"/>
    </location>
</feature>
<feature type="region of interest" description="Disordered" evidence="1">
    <location>
        <begin position="1"/>
        <end position="249"/>
    </location>
</feature>
<evidence type="ECO:0000313" key="2">
    <source>
        <dbReference type="EMBL" id="CAA9217710.1"/>
    </source>
</evidence>
<feature type="compositionally biased region" description="Basic residues" evidence="1">
    <location>
        <begin position="21"/>
        <end position="30"/>
    </location>
</feature>
<feature type="compositionally biased region" description="Basic residues" evidence="1">
    <location>
        <begin position="131"/>
        <end position="146"/>
    </location>
</feature>
<accession>A0A6J4H904</accession>
<feature type="non-terminal residue" evidence="2">
    <location>
        <position position="249"/>
    </location>
</feature>
<feature type="compositionally biased region" description="Basic residues" evidence="1">
    <location>
        <begin position="205"/>
        <end position="217"/>
    </location>
</feature>
<dbReference type="EMBL" id="CADCTG010000052">
    <property type="protein sequence ID" value="CAA9217710.1"/>
    <property type="molecule type" value="Genomic_DNA"/>
</dbReference>
<protein>
    <submittedName>
        <fullName evidence="2">Heme iron utilization protein</fullName>
    </submittedName>
</protein>
<feature type="compositionally biased region" description="Gly residues" evidence="1">
    <location>
        <begin position="228"/>
        <end position="237"/>
    </location>
</feature>
<organism evidence="2">
    <name type="scientific">uncultured Acetobacteraceae bacterium</name>
    <dbReference type="NCBI Taxonomy" id="169975"/>
    <lineage>
        <taxon>Bacteria</taxon>
        <taxon>Pseudomonadati</taxon>
        <taxon>Pseudomonadota</taxon>
        <taxon>Alphaproteobacteria</taxon>
        <taxon>Acetobacterales</taxon>
        <taxon>Acetobacteraceae</taxon>
        <taxon>environmental samples</taxon>
    </lineage>
</organism>
<evidence type="ECO:0000256" key="1">
    <source>
        <dbReference type="SAM" id="MobiDB-lite"/>
    </source>
</evidence>
<gene>
    <name evidence="2" type="ORF">AVDCRST_MAG08-483</name>
</gene>
<sequence>DGRRERSRSGLGGAAADPGGRRCRPGHASRRTAFCEPGHASHRARSLAPAFAVHPVGTHPPAPNRAPLRPAVHRRAGRAEPANHAARDPDRTGGARGRRGSGRSQSPMAGAPPLRRPLRRFRGFLPVADRARRRLAGGRLRPRRAAARGGPAARRRGGGGPVGGGGRDHRTRERRPRGRGGGRRRRRARPSGAGGRRSLALGRGGRGRRRHGGRRARVPAAFLAPRFRGGGRPGGTRAGRARWEDANRL</sequence>
<dbReference type="AlphaFoldDB" id="A0A6J4H904"/>
<reference evidence="2" key="1">
    <citation type="submission" date="2020-02" db="EMBL/GenBank/DDBJ databases">
        <authorList>
            <person name="Meier V. D."/>
        </authorList>
    </citation>
    <scope>NUCLEOTIDE SEQUENCE</scope>
    <source>
        <strain evidence="2">AVDCRST_MAG08</strain>
    </source>
</reference>
<proteinExistence type="predicted"/>